<dbReference type="EMBL" id="CCXZ01000188">
    <property type="protein sequence ID" value="CEG18886.1"/>
    <property type="molecule type" value="Genomic_DNA"/>
</dbReference>
<evidence type="ECO:0000313" key="2">
    <source>
        <dbReference type="Proteomes" id="UP000052230"/>
    </source>
</evidence>
<name>A0A0U5FRN1_XANCI</name>
<dbReference type="KEGG" id="xcm:J164_00474"/>
<dbReference type="KEGG" id="xcu:J159_00475"/>
<dbReference type="KEGG" id="xcr:J163_00474"/>
<evidence type="ECO:0000313" key="1">
    <source>
        <dbReference type="EMBL" id="CEG18886.1"/>
    </source>
</evidence>
<comment type="caution">
    <text evidence="1">The sequence shown here is derived from an EMBL/GenBank/DDBJ whole genome shotgun (WGS) entry which is preliminary data.</text>
</comment>
<accession>A0A0U5FRN1</accession>
<keyword evidence="2" id="KW-1185">Reference proteome</keyword>
<dbReference type="KEGG" id="xcf:J172_00469"/>
<protein>
    <submittedName>
        <fullName evidence="1">Uncharacterized protein</fullName>
    </submittedName>
</protein>
<proteinExistence type="predicted"/>
<reference evidence="1 2" key="1">
    <citation type="submission" date="2014-09" db="EMBL/GenBank/DDBJ databases">
        <authorList>
            <person name="Regsiter A."/>
        </authorList>
    </citation>
    <scope>NUCLEOTIDE SEQUENCE [LARGE SCALE GENOMIC DNA]</scope>
</reference>
<sequence length="36" mass="4156">MTAVEATHVRLTRITQVVCEDALLCARIAFIELRRR</sequence>
<dbReference type="KEGG" id="xcw:J162_00474"/>
<dbReference type="AlphaFoldDB" id="A0A0U5FRN1"/>
<dbReference type="KEGG" id="xcn:J169_00474"/>
<gene>
    <name evidence="1" type="ORF">XAC3562_90016</name>
</gene>
<organism evidence="1 2">
    <name type="scientific">Xanthomonas citri pv. citri</name>
    <dbReference type="NCBI Taxonomy" id="611301"/>
    <lineage>
        <taxon>Bacteria</taxon>
        <taxon>Pseudomonadati</taxon>
        <taxon>Pseudomonadota</taxon>
        <taxon>Gammaproteobacteria</taxon>
        <taxon>Lysobacterales</taxon>
        <taxon>Lysobacteraceae</taxon>
        <taxon>Xanthomonas</taxon>
    </lineage>
</organism>
<dbReference type="Proteomes" id="UP000052230">
    <property type="component" value="Unassembled WGS sequence"/>
</dbReference>